<dbReference type="PANTHER" id="PTHR38590">
    <property type="entry name" value="BLL0828 PROTEIN"/>
    <property type="match status" value="1"/>
</dbReference>
<organism evidence="2 3">
    <name type="scientific">Daejeonella rubra</name>
    <dbReference type="NCBI Taxonomy" id="990371"/>
    <lineage>
        <taxon>Bacteria</taxon>
        <taxon>Pseudomonadati</taxon>
        <taxon>Bacteroidota</taxon>
        <taxon>Sphingobacteriia</taxon>
        <taxon>Sphingobacteriales</taxon>
        <taxon>Sphingobacteriaceae</taxon>
        <taxon>Daejeonella</taxon>
    </lineage>
</organism>
<keyword evidence="2" id="KW-0378">Hydrolase</keyword>
<name>A0A1G9WK31_9SPHI</name>
<evidence type="ECO:0000313" key="2">
    <source>
        <dbReference type="EMBL" id="SDM84707.1"/>
    </source>
</evidence>
<reference evidence="3" key="1">
    <citation type="submission" date="2016-10" db="EMBL/GenBank/DDBJ databases">
        <authorList>
            <person name="Varghese N."/>
            <person name="Submissions S."/>
        </authorList>
    </citation>
    <scope>NUCLEOTIDE SEQUENCE [LARGE SCALE GENOMIC DNA]</scope>
    <source>
        <strain evidence="3">DSM 24536</strain>
    </source>
</reference>
<gene>
    <name evidence="2" type="ORF">SAMN05421813_12557</name>
</gene>
<dbReference type="OrthoDB" id="9798754at2"/>
<evidence type="ECO:0000313" key="3">
    <source>
        <dbReference type="Proteomes" id="UP000199226"/>
    </source>
</evidence>
<feature type="domain" description="DUF559" evidence="1">
    <location>
        <begin position="15"/>
        <end position="124"/>
    </location>
</feature>
<keyword evidence="2" id="KW-0255">Endonuclease</keyword>
<dbReference type="Gene3D" id="3.40.960.10">
    <property type="entry name" value="VSR Endonuclease"/>
    <property type="match status" value="1"/>
</dbReference>
<dbReference type="AlphaFoldDB" id="A0A1G9WK31"/>
<dbReference type="RefSeq" id="WP_090706138.1">
    <property type="nucleotide sequence ID" value="NZ_FNHH01000025.1"/>
</dbReference>
<dbReference type="STRING" id="990371.SAMN05421813_12557"/>
<proteinExistence type="predicted"/>
<dbReference type="GO" id="GO:0004519">
    <property type="term" value="F:endonuclease activity"/>
    <property type="evidence" value="ECO:0007669"/>
    <property type="project" value="UniProtKB-KW"/>
</dbReference>
<keyword evidence="2" id="KW-0540">Nuclease</keyword>
<dbReference type="SUPFAM" id="SSF52980">
    <property type="entry name" value="Restriction endonuclease-like"/>
    <property type="match status" value="1"/>
</dbReference>
<dbReference type="InterPro" id="IPR011335">
    <property type="entry name" value="Restrct_endonuc-II-like"/>
</dbReference>
<dbReference type="CDD" id="cd01038">
    <property type="entry name" value="Endonuclease_DUF559"/>
    <property type="match status" value="1"/>
</dbReference>
<sequence>MKNAASKNLWHYNKDLQQFANQNRKEMTKAEACLWKYVLSKRQLRGYLFRTQRPVLNFIADFMCKELMLIIEVDGLTHHWEEVALNDFQREEALRKVGFTVLRFDDGDILVHIDDVFYRINEFIEEFEKNHPL</sequence>
<accession>A0A1G9WK31</accession>
<protein>
    <submittedName>
        <fullName evidence="2">Very-short-patch-repair endonuclease</fullName>
    </submittedName>
</protein>
<dbReference type="InterPro" id="IPR047216">
    <property type="entry name" value="Endonuclease_DUF559_bact"/>
</dbReference>
<keyword evidence="3" id="KW-1185">Reference proteome</keyword>
<dbReference type="PANTHER" id="PTHR38590:SF1">
    <property type="entry name" value="BLL0828 PROTEIN"/>
    <property type="match status" value="1"/>
</dbReference>
<evidence type="ECO:0000259" key="1">
    <source>
        <dbReference type="Pfam" id="PF04480"/>
    </source>
</evidence>
<dbReference type="InterPro" id="IPR007569">
    <property type="entry name" value="DUF559"/>
</dbReference>
<dbReference type="Pfam" id="PF04480">
    <property type="entry name" value="DUF559"/>
    <property type="match status" value="1"/>
</dbReference>
<dbReference type="EMBL" id="FNHH01000025">
    <property type="protein sequence ID" value="SDM84707.1"/>
    <property type="molecule type" value="Genomic_DNA"/>
</dbReference>
<dbReference type="Proteomes" id="UP000199226">
    <property type="component" value="Unassembled WGS sequence"/>
</dbReference>